<sequence length="172" mass="19010">MARNKYYRKPKFGSKEYFITKIQKFRRNKGRSSAYAMIMYGVILNVIGTGLGLIKASLDRDVIQSQIEQNFAAAGIKLNKTSEDGVTPNNDGGDGGTVIVDAGPSPVLLVFVTMFGRMCNVVGTIKIFKGIERLISNRRKKKLKETTERLKNGETQAEATEMLADCCQGCVF</sequence>
<keyword evidence="2" id="KW-1185">Reference proteome</keyword>
<protein>
    <submittedName>
        <fullName evidence="3">Uncharacterized protein</fullName>
    </submittedName>
</protein>
<keyword evidence="1" id="KW-1133">Transmembrane helix</keyword>
<dbReference type="Proteomes" id="UP000887575">
    <property type="component" value="Unassembled WGS sequence"/>
</dbReference>
<evidence type="ECO:0000313" key="3">
    <source>
        <dbReference type="WBParaSite" id="MBELARI_LOCUS5566"/>
    </source>
</evidence>
<evidence type="ECO:0000256" key="1">
    <source>
        <dbReference type="SAM" id="Phobius"/>
    </source>
</evidence>
<dbReference type="WBParaSite" id="MBELARI_LOCUS5566">
    <property type="protein sequence ID" value="MBELARI_LOCUS5566"/>
    <property type="gene ID" value="MBELARI_LOCUS5566"/>
</dbReference>
<accession>A0AAF3FHL6</accession>
<reference evidence="3" key="1">
    <citation type="submission" date="2024-02" db="UniProtKB">
        <authorList>
            <consortium name="WormBaseParasite"/>
        </authorList>
    </citation>
    <scope>IDENTIFICATION</scope>
</reference>
<proteinExistence type="predicted"/>
<organism evidence="2 3">
    <name type="scientific">Mesorhabditis belari</name>
    <dbReference type="NCBI Taxonomy" id="2138241"/>
    <lineage>
        <taxon>Eukaryota</taxon>
        <taxon>Metazoa</taxon>
        <taxon>Ecdysozoa</taxon>
        <taxon>Nematoda</taxon>
        <taxon>Chromadorea</taxon>
        <taxon>Rhabditida</taxon>
        <taxon>Rhabditina</taxon>
        <taxon>Rhabditomorpha</taxon>
        <taxon>Rhabditoidea</taxon>
        <taxon>Rhabditidae</taxon>
        <taxon>Mesorhabditinae</taxon>
        <taxon>Mesorhabditis</taxon>
    </lineage>
</organism>
<keyword evidence="1" id="KW-0472">Membrane</keyword>
<evidence type="ECO:0000313" key="2">
    <source>
        <dbReference type="Proteomes" id="UP000887575"/>
    </source>
</evidence>
<dbReference type="AlphaFoldDB" id="A0AAF3FHL6"/>
<feature type="transmembrane region" description="Helical" evidence="1">
    <location>
        <begin position="34"/>
        <end position="54"/>
    </location>
</feature>
<name>A0AAF3FHL6_9BILA</name>
<keyword evidence="1" id="KW-0812">Transmembrane</keyword>